<dbReference type="Gene3D" id="3.40.50.1000">
    <property type="entry name" value="HAD superfamily/HAD-like"/>
    <property type="match status" value="1"/>
</dbReference>
<reference evidence="1" key="1">
    <citation type="journal article" date="2019" name="Sci. Rep.">
        <title>Draft genome of Tanacetum cinerariifolium, the natural source of mosquito coil.</title>
        <authorList>
            <person name="Yamashiro T."/>
            <person name="Shiraishi A."/>
            <person name="Satake H."/>
            <person name="Nakayama K."/>
        </authorList>
    </citation>
    <scope>NUCLEOTIDE SEQUENCE</scope>
</reference>
<dbReference type="InterPro" id="IPR023214">
    <property type="entry name" value="HAD_sf"/>
</dbReference>
<protein>
    <submittedName>
        <fullName evidence="1">Uncharacterized protein</fullName>
    </submittedName>
</protein>
<dbReference type="AlphaFoldDB" id="A0A6L2KUC2"/>
<accession>A0A6L2KUC2</accession>
<organism evidence="1">
    <name type="scientific">Tanacetum cinerariifolium</name>
    <name type="common">Dalmatian daisy</name>
    <name type="synonym">Chrysanthemum cinerariifolium</name>
    <dbReference type="NCBI Taxonomy" id="118510"/>
    <lineage>
        <taxon>Eukaryota</taxon>
        <taxon>Viridiplantae</taxon>
        <taxon>Streptophyta</taxon>
        <taxon>Embryophyta</taxon>
        <taxon>Tracheophyta</taxon>
        <taxon>Spermatophyta</taxon>
        <taxon>Magnoliopsida</taxon>
        <taxon>eudicotyledons</taxon>
        <taxon>Gunneridae</taxon>
        <taxon>Pentapetalae</taxon>
        <taxon>asterids</taxon>
        <taxon>campanulids</taxon>
        <taxon>Asterales</taxon>
        <taxon>Asteraceae</taxon>
        <taxon>Asteroideae</taxon>
        <taxon>Anthemideae</taxon>
        <taxon>Anthemidinae</taxon>
        <taxon>Tanacetum</taxon>
    </lineage>
</organism>
<dbReference type="SUPFAM" id="SSF56784">
    <property type="entry name" value="HAD-like"/>
    <property type="match status" value="1"/>
</dbReference>
<dbReference type="EMBL" id="BKCJ010003034">
    <property type="protein sequence ID" value="GEU52559.1"/>
    <property type="molecule type" value="Genomic_DNA"/>
</dbReference>
<dbReference type="InterPro" id="IPR036412">
    <property type="entry name" value="HAD-like_sf"/>
</dbReference>
<name>A0A6L2KUC2_TANCI</name>
<comment type="caution">
    <text evidence="1">The sequence shown here is derived from an EMBL/GenBank/DDBJ whole genome shotgun (WGS) entry which is preliminary data.</text>
</comment>
<gene>
    <name evidence="1" type="ORF">Tci_024537</name>
</gene>
<proteinExistence type="predicted"/>
<evidence type="ECO:0000313" key="1">
    <source>
        <dbReference type="EMBL" id="GEU52559.1"/>
    </source>
</evidence>
<sequence>MAMDYGKHDPLQDPDLIYLQAKVGVRTEAGIIVRATVYQVPGNICNPSIFEVSIIATKNLDQLYSGNQLAIAKETGRRLGIYRSLPRMTGDGVNDAPALKKADIEIVVADATYAASEGSLQRRDMGYSGTRKVLKPWRGILSW</sequence>